<dbReference type="Proteomes" id="UP001244341">
    <property type="component" value="Chromosome 8b"/>
</dbReference>
<evidence type="ECO:0008006" key="9">
    <source>
        <dbReference type="Google" id="ProtNLM"/>
    </source>
</evidence>
<evidence type="ECO:0000256" key="6">
    <source>
        <dbReference type="ARBA" id="ARBA00023033"/>
    </source>
</evidence>
<dbReference type="InterPro" id="IPR050196">
    <property type="entry name" value="Cytochrome_P450_Monoox"/>
</dbReference>
<dbReference type="PRINTS" id="PR00385">
    <property type="entry name" value="P450"/>
</dbReference>
<dbReference type="PROSITE" id="PS00086">
    <property type="entry name" value="CYTOCHROME_P450"/>
    <property type="match status" value="1"/>
</dbReference>
<keyword evidence="3" id="KW-0479">Metal-binding</keyword>
<evidence type="ECO:0000256" key="2">
    <source>
        <dbReference type="ARBA" id="ARBA00022617"/>
    </source>
</evidence>
<dbReference type="SUPFAM" id="SSF48264">
    <property type="entry name" value="Cytochrome P450"/>
    <property type="match status" value="2"/>
</dbReference>
<comment type="similarity">
    <text evidence="1">Belongs to the cytochrome P450 family.</text>
</comment>
<name>A0ABY8U8I7_TETOB</name>
<dbReference type="InterPro" id="IPR036396">
    <property type="entry name" value="Cyt_P450_sf"/>
</dbReference>
<sequence length="715" mass="78543">MNLIHRETQYEPVPAVRGGLPYIGVLHRTPVNQLFSFVEREFAETGVRCLDLQVFGRHAVYTRHPEDIGSVLRNPSKWTKAPLMMKRLDRWLGEGLVSELDPARHAAARDVLAPAFRAQSVKDLVPLFADVGQQLAAALLSQAGSTIELEPITRRATLDVIGRAGFGHDFGALQMAQQQQQQQDQVDVVKLFDDILDTSMLLIMNPPLPDALVPGHSSYSAAVDALEAVALRLLQERRQQGISPQDRSLLSFMLAAQQAAPGGLVSDKHIRDQLMTFMLAGSDTSATILAFCLYELARRPEAQQAVRQELQQVLEDTPIDQLQPDAFSSLPYLTGCINECLRLYPAAPGLARIPQQDAVLGPHLIPQGLPVVVDFFSCHSRMQCWGHTSSPKGCQWWWTSSLVTAAPGLARIPQQDAVLGPHLIPQGLPVVVDFFSCHSRMQCWGHTSSPKGCQWWWTSSLVTAAPGLARIPQQDAVLGPHLIPQGLPVVVDFFSCHSRMQCWGHTSSPKGCQWWWTSSLVTAAPGLARIPQQDAVLGPHLIPQGLPVVVDFFSCHSRMQCWGHTSSPKGCQWWWTSSLVTAAPGLARIPQQDAVLGPHLIPQGLPVVVDFFSCHRHPEFWPRASEWLPERWLPSNLKALGPQHPDAFMPFSAGSRSCIGRYFAMLEMQVMLAVVLRQLSFAAVGGEGSGQAAAAQSFTLKSRDGLRVVPTAAGR</sequence>
<evidence type="ECO:0000313" key="7">
    <source>
        <dbReference type="EMBL" id="WIA17419.1"/>
    </source>
</evidence>
<evidence type="ECO:0000256" key="4">
    <source>
        <dbReference type="ARBA" id="ARBA00023002"/>
    </source>
</evidence>
<evidence type="ECO:0000256" key="5">
    <source>
        <dbReference type="ARBA" id="ARBA00023004"/>
    </source>
</evidence>
<organism evidence="7 8">
    <name type="scientific">Tetradesmus obliquus</name>
    <name type="common">Green alga</name>
    <name type="synonym">Acutodesmus obliquus</name>
    <dbReference type="NCBI Taxonomy" id="3088"/>
    <lineage>
        <taxon>Eukaryota</taxon>
        <taxon>Viridiplantae</taxon>
        <taxon>Chlorophyta</taxon>
        <taxon>core chlorophytes</taxon>
        <taxon>Chlorophyceae</taxon>
        <taxon>CS clade</taxon>
        <taxon>Sphaeropleales</taxon>
        <taxon>Scenedesmaceae</taxon>
        <taxon>Tetradesmus</taxon>
    </lineage>
</organism>
<dbReference type="InterPro" id="IPR017972">
    <property type="entry name" value="Cyt_P450_CS"/>
</dbReference>
<evidence type="ECO:0000256" key="3">
    <source>
        <dbReference type="ARBA" id="ARBA00022723"/>
    </source>
</evidence>
<keyword evidence="8" id="KW-1185">Reference proteome</keyword>
<keyword evidence="2" id="KW-0349">Heme</keyword>
<proteinExistence type="inferred from homology"/>
<dbReference type="PRINTS" id="PR00463">
    <property type="entry name" value="EP450I"/>
</dbReference>
<dbReference type="PANTHER" id="PTHR24291">
    <property type="entry name" value="CYTOCHROME P450 FAMILY 4"/>
    <property type="match status" value="1"/>
</dbReference>
<dbReference type="Pfam" id="PF00067">
    <property type="entry name" value="p450"/>
    <property type="match status" value="2"/>
</dbReference>
<keyword evidence="4" id="KW-0560">Oxidoreductase</keyword>
<protein>
    <recommendedName>
        <fullName evidence="9">Cytochrome P450</fullName>
    </recommendedName>
</protein>
<accession>A0ABY8U8I7</accession>
<gene>
    <name evidence="7" type="ORF">OEZ85_014271</name>
</gene>
<reference evidence="7 8" key="1">
    <citation type="submission" date="2023-05" db="EMBL/GenBank/DDBJ databases">
        <title>A 100% complete, gapless, phased diploid assembly of the Scenedesmus obliquus UTEX 3031 genome.</title>
        <authorList>
            <person name="Biondi T.C."/>
            <person name="Hanschen E.R."/>
            <person name="Kwon T."/>
            <person name="Eng W."/>
            <person name="Kruse C.P.S."/>
            <person name="Koehler S.I."/>
            <person name="Kunde Y."/>
            <person name="Gleasner C.D."/>
            <person name="You Mak K.T."/>
            <person name="Polle J."/>
            <person name="Hovde B.T."/>
            <person name="Starkenburg S.R."/>
        </authorList>
    </citation>
    <scope>NUCLEOTIDE SEQUENCE [LARGE SCALE GENOMIC DNA]</scope>
    <source>
        <strain evidence="7 8">DOE0152z</strain>
    </source>
</reference>
<dbReference type="Gene3D" id="1.10.630.10">
    <property type="entry name" value="Cytochrome P450"/>
    <property type="match status" value="2"/>
</dbReference>
<evidence type="ECO:0000256" key="1">
    <source>
        <dbReference type="ARBA" id="ARBA00010617"/>
    </source>
</evidence>
<keyword evidence="6" id="KW-0503">Monooxygenase</keyword>
<evidence type="ECO:0000313" key="8">
    <source>
        <dbReference type="Proteomes" id="UP001244341"/>
    </source>
</evidence>
<dbReference type="InterPro" id="IPR001128">
    <property type="entry name" value="Cyt_P450"/>
</dbReference>
<dbReference type="InterPro" id="IPR002401">
    <property type="entry name" value="Cyt_P450_E_grp-I"/>
</dbReference>
<keyword evidence="5" id="KW-0408">Iron</keyword>
<dbReference type="EMBL" id="CP126215">
    <property type="protein sequence ID" value="WIA17419.1"/>
    <property type="molecule type" value="Genomic_DNA"/>
</dbReference>
<dbReference type="PANTHER" id="PTHR24291:SF50">
    <property type="entry name" value="BIFUNCTIONAL ALBAFLAVENONE MONOOXYGENASE_TERPENE SYNTHASE"/>
    <property type="match status" value="1"/>
</dbReference>